<accession>W7NHR3</accession>
<reference evidence="3" key="1">
    <citation type="journal article" date="2007" name="Science">
        <title>The Fusarium graminearum genome reveals a link between localized polymorphism and pathogen specialization.</title>
        <authorList>
            <person name="Cuomo C.A."/>
            <person name="Gueldener U."/>
            <person name="Xu J.-R."/>
            <person name="Trail F."/>
            <person name="Turgeon B.G."/>
            <person name="Di Pietro A."/>
            <person name="Walton J.D."/>
            <person name="Ma L.-J."/>
            <person name="Baker S.E."/>
            <person name="Rep M."/>
            <person name="Adam G."/>
            <person name="Antoniw J."/>
            <person name="Baldwin T."/>
            <person name="Calvo S.E."/>
            <person name="Chang Y.-L."/>
            <person name="DeCaprio D."/>
            <person name="Gale L.R."/>
            <person name="Gnerre S."/>
            <person name="Goswami R.S."/>
            <person name="Hammond-Kosack K."/>
            <person name="Harris L.J."/>
            <person name="Hilburn K."/>
            <person name="Kennell J.C."/>
            <person name="Kroken S."/>
            <person name="Magnuson J.K."/>
            <person name="Mannhaupt G."/>
            <person name="Mauceli E.W."/>
            <person name="Mewes H.-W."/>
            <person name="Mitterbauer R."/>
            <person name="Muehlbauer G."/>
            <person name="Muensterkoetter M."/>
            <person name="Nelson D."/>
            <person name="O'Donnell K."/>
            <person name="Ouellet T."/>
            <person name="Qi W."/>
            <person name="Quesneville H."/>
            <person name="Roncero M.I.G."/>
            <person name="Seong K.-Y."/>
            <person name="Tetko I.V."/>
            <person name="Urban M."/>
            <person name="Waalwijk C."/>
            <person name="Ward T.J."/>
            <person name="Yao J."/>
            <person name="Birren B.W."/>
            <person name="Kistler H.C."/>
        </authorList>
    </citation>
    <scope>NUCLEOTIDE SEQUENCE [LARGE SCALE GENOMIC DNA]</scope>
    <source>
        <strain evidence="3">M3125 / FGSC 7600</strain>
    </source>
</reference>
<dbReference type="EMBL" id="DS022267">
    <property type="protein sequence ID" value="EWG55962.1"/>
    <property type="molecule type" value="Genomic_DNA"/>
</dbReference>
<proteinExistence type="predicted"/>
<name>W7NHR3_GIBM7</name>
<dbReference type="VEuPathDB" id="FungiDB:FVEG_17717"/>
<keyword evidence="3" id="KW-1185">Reference proteome</keyword>
<dbReference type="Proteomes" id="UP000009096">
    <property type="component" value="Unassembled WGS sequence"/>
</dbReference>
<dbReference type="AlphaFoldDB" id="W7NHR3"/>
<feature type="compositionally biased region" description="Low complexity" evidence="1">
    <location>
        <begin position="18"/>
        <end position="27"/>
    </location>
</feature>
<reference evidence="2 3" key="2">
    <citation type="journal article" date="2010" name="Nature">
        <title>Comparative genomics reveals mobile pathogenicity chromosomes in Fusarium.</title>
        <authorList>
            <person name="Ma L.J."/>
            <person name="van der Does H.C."/>
            <person name="Borkovich K.A."/>
            <person name="Coleman J.J."/>
            <person name="Daboussi M.J."/>
            <person name="Di Pietro A."/>
            <person name="Dufresne M."/>
            <person name="Freitag M."/>
            <person name="Grabherr M."/>
            <person name="Henrissat B."/>
            <person name="Houterman P.M."/>
            <person name="Kang S."/>
            <person name="Shim W.B."/>
            <person name="Woloshuk C."/>
            <person name="Xie X."/>
            <person name="Xu J.R."/>
            <person name="Antoniw J."/>
            <person name="Baker S.E."/>
            <person name="Bluhm B.H."/>
            <person name="Breakspear A."/>
            <person name="Brown D.W."/>
            <person name="Butchko R.A."/>
            <person name="Chapman S."/>
            <person name="Coulson R."/>
            <person name="Coutinho P.M."/>
            <person name="Danchin E.G."/>
            <person name="Diener A."/>
            <person name="Gale L.R."/>
            <person name="Gardiner D.M."/>
            <person name="Goff S."/>
            <person name="Hammond-Kosack K.E."/>
            <person name="Hilburn K."/>
            <person name="Hua-Van A."/>
            <person name="Jonkers W."/>
            <person name="Kazan K."/>
            <person name="Kodira C.D."/>
            <person name="Koehrsen M."/>
            <person name="Kumar L."/>
            <person name="Lee Y.H."/>
            <person name="Li L."/>
            <person name="Manners J.M."/>
            <person name="Miranda-Saavedra D."/>
            <person name="Mukherjee M."/>
            <person name="Park G."/>
            <person name="Park J."/>
            <person name="Park S.Y."/>
            <person name="Proctor R.H."/>
            <person name="Regev A."/>
            <person name="Ruiz-Roldan M.C."/>
            <person name="Sain D."/>
            <person name="Sakthikumar S."/>
            <person name="Sykes S."/>
            <person name="Schwartz D.C."/>
            <person name="Turgeon B.G."/>
            <person name="Wapinski I."/>
            <person name="Yoder O."/>
            <person name="Young S."/>
            <person name="Zeng Q."/>
            <person name="Zhou S."/>
            <person name="Galagan J."/>
            <person name="Cuomo C.A."/>
            <person name="Kistler H.C."/>
            <person name="Rep M."/>
        </authorList>
    </citation>
    <scope>NUCLEOTIDE SEQUENCE [LARGE SCALE GENOMIC DNA]</scope>
    <source>
        <strain evidence="3">M3125 / FGSC 7600</strain>
    </source>
</reference>
<evidence type="ECO:0000256" key="1">
    <source>
        <dbReference type="SAM" id="MobiDB-lite"/>
    </source>
</evidence>
<sequence length="203" mass="23194">MSQQQQQQKQPSPYRTYQPQPQFQPQPNRYDQLPRSNVTSAASGAFVSNFKPPRCRPSDLSEVPTDELHNWLKDPQLVQRKHDSIAGKLLTDPDTRQMMLNQCAIQTPHLLTELRDYLSSIGAPADASPLPIRQDNTELSQSEVKIVNEIMADQKHLEFASQQYREAREAFHLWETEIYQINAQIKARAALTEASRKGKPSSQ</sequence>
<evidence type="ECO:0000313" key="3">
    <source>
        <dbReference type="Proteomes" id="UP000009096"/>
    </source>
</evidence>
<organism evidence="2 3">
    <name type="scientific">Gibberella moniliformis (strain M3125 / FGSC 7600)</name>
    <name type="common">Maize ear and stalk rot fungus</name>
    <name type="synonym">Fusarium verticillioides</name>
    <dbReference type="NCBI Taxonomy" id="334819"/>
    <lineage>
        <taxon>Eukaryota</taxon>
        <taxon>Fungi</taxon>
        <taxon>Dikarya</taxon>
        <taxon>Ascomycota</taxon>
        <taxon>Pezizomycotina</taxon>
        <taxon>Sordariomycetes</taxon>
        <taxon>Hypocreomycetidae</taxon>
        <taxon>Hypocreales</taxon>
        <taxon>Nectriaceae</taxon>
        <taxon>Fusarium</taxon>
        <taxon>Fusarium fujikuroi species complex</taxon>
    </lineage>
</organism>
<protein>
    <submittedName>
        <fullName evidence="2">Uncharacterized protein</fullName>
    </submittedName>
</protein>
<evidence type="ECO:0000313" key="2">
    <source>
        <dbReference type="EMBL" id="EWG55962.1"/>
    </source>
</evidence>
<dbReference type="KEGG" id="fvr:FVEG_17717"/>
<dbReference type="RefSeq" id="XP_018762153.1">
    <property type="nucleotide sequence ID" value="XM_018906947.1"/>
</dbReference>
<feature type="region of interest" description="Disordered" evidence="1">
    <location>
        <begin position="1"/>
        <end position="38"/>
    </location>
</feature>
<feature type="compositionally biased region" description="Low complexity" evidence="1">
    <location>
        <begin position="1"/>
        <end position="10"/>
    </location>
</feature>
<gene>
    <name evidence="2" type="ORF">FVEG_17717</name>
</gene>
<dbReference type="GeneID" id="30074593"/>